<dbReference type="RefSeq" id="WP_151970309.1">
    <property type="nucleotide sequence ID" value="NZ_AP019860.1"/>
</dbReference>
<feature type="domain" description="Peptidase C14 caspase" evidence="2">
    <location>
        <begin position="21"/>
        <end position="265"/>
    </location>
</feature>
<dbReference type="GO" id="GO:0005737">
    <property type="term" value="C:cytoplasm"/>
    <property type="evidence" value="ECO:0007669"/>
    <property type="project" value="TreeGrafter"/>
</dbReference>
<dbReference type="Gene3D" id="3.40.50.1460">
    <property type="match status" value="1"/>
</dbReference>
<dbReference type="InterPro" id="IPR036322">
    <property type="entry name" value="WD40_repeat_dom_sf"/>
</dbReference>
<dbReference type="InterPro" id="IPR015943">
    <property type="entry name" value="WD40/YVTN_repeat-like_dom_sf"/>
</dbReference>
<keyword evidence="1" id="KW-0732">Signal</keyword>
<feature type="chain" id="PRO_5025024403" evidence="1">
    <location>
        <begin position="24"/>
        <end position="993"/>
    </location>
</feature>
<dbReference type="PANTHER" id="PTHR48104">
    <property type="entry name" value="METACASPASE-4"/>
    <property type="match status" value="1"/>
</dbReference>
<dbReference type="GO" id="GO:0006508">
    <property type="term" value="P:proteolysis"/>
    <property type="evidence" value="ECO:0007669"/>
    <property type="project" value="InterPro"/>
</dbReference>
<dbReference type="Gene3D" id="2.130.10.10">
    <property type="entry name" value="YVTN repeat-like/Quinoprotein amine dehydrogenase"/>
    <property type="match status" value="1"/>
</dbReference>
<dbReference type="GO" id="GO:0004197">
    <property type="term" value="F:cysteine-type endopeptidase activity"/>
    <property type="evidence" value="ECO:0007669"/>
    <property type="project" value="InterPro"/>
</dbReference>
<sequence length="993" mass="114880">MRALIIFCCGMTCIFASTTPKFALVVGINEYKNKEIPALQGCINDAFAMQSLLREQFQFEEVALLQNATSQEIKDQLQYFLRKTQEAGGSKFVLFFSGHGATVADENFDEADGLDEVLITHDTVFETYKGAFFVTQNYISDDYLDKQLQDFSRAGAHTTVIFDCCHSGTGIRDLENNNKQLNLHVVRGKRGEDNPPPPGSVFISACLPSQITTEEKLPDGSTGGLLTYHFIHAVKKLARKKSDMTYHDVFLQLRKMYSRKQIPAVPTIEGNVSKKLFDSRCQAKRTAKVLRVLEDNRVELNRGAYDQVTKGSLYALTTGSKHPLVVVDKVDAISCQAHLIDESEWPMYRDLIPAKKRTRGKRISRKYLNGDAVELLHNGEGLQLRVSLKNEKGKHVGLAQLQKNFPTMYHGLNEYIQQNVIRIVKERTQTIIRFCEKHIEVVWVEGKFEKNTRAIYLGHEDKENLQKTLRRFNKIRNLLNFNVDNFAFNLSCQVTSQNKTVWSSKEIICTPQWRQKISSIKHMRVNPKKRQLAFVDGGQVYLYDVYKKQQQKLRISDKILRICFSKDGRLFCMAKKKIWIMDRTLQKLATSIAAQKEVFTAIAVKNDMLFVTTSEGKVQIWRWNPTLRKEQNITIGEYIDDVMPCDTADNFAVSSDESLYVYRNGKKMTTLPGGRFFTWCNGNLFYCHKGYLQKWSDGTPQNILPLRNPKYLNTIGKNYVVFANEEYIKVFDCSTQKVVWKIEGEYKRYTTHPKYPYIFAYGEDDYLYMWNLLRHNGKSQLRFTPNQNYDVEIANASEHTMYIYSIFMNSDYSIHVRKEDDILAQSSRSLAYTIALPKTELFRMDKNKELDQNYVQQICKQIAQYYPLSTNKRMEQQGEIWRIHDSKNQREFTVENVKEHIVVSVSQYGQEWLKIFATTDSRDMFPQSIEEAHLPPQKYKDLEDKNPMLHSILPLLFGNKREKGNVRSVDDSAHSQNCAIDISWEIVPLETVK</sequence>
<feature type="signal peptide" evidence="1">
    <location>
        <begin position="1"/>
        <end position="23"/>
    </location>
</feature>
<dbReference type="KEGG" id="uam:UABAM_04629"/>
<evidence type="ECO:0000313" key="4">
    <source>
        <dbReference type="Proteomes" id="UP000326354"/>
    </source>
</evidence>
<dbReference type="OrthoDB" id="1491023at2"/>
<evidence type="ECO:0000259" key="2">
    <source>
        <dbReference type="Pfam" id="PF00656"/>
    </source>
</evidence>
<organism evidence="3 4">
    <name type="scientific">Uabimicrobium amorphum</name>
    <dbReference type="NCBI Taxonomy" id="2596890"/>
    <lineage>
        <taxon>Bacteria</taxon>
        <taxon>Pseudomonadati</taxon>
        <taxon>Planctomycetota</taxon>
        <taxon>Candidatus Uabimicrobiia</taxon>
        <taxon>Candidatus Uabimicrobiales</taxon>
        <taxon>Candidatus Uabimicrobiaceae</taxon>
        <taxon>Candidatus Uabimicrobium</taxon>
    </lineage>
</organism>
<dbReference type="Pfam" id="PF00656">
    <property type="entry name" value="Peptidase_C14"/>
    <property type="match status" value="1"/>
</dbReference>
<proteinExistence type="predicted"/>
<keyword evidence="4" id="KW-1185">Reference proteome</keyword>
<dbReference type="SUPFAM" id="SSF52129">
    <property type="entry name" value="Caspase-like"/>
    <property type="match status" value="1"/>
</dbReference>
<dbReference type="EMBL" id="AP019860">
    <property type="protein sequence ID" value="BBM86243.1"/>
    <property type="molecule type" value="Genomic_DNA"/>
</dbReference>
<dbReference type="InterPro" id="IPR011600">
    <property type="entry name" value="Pept_C14_caspase"/>
</dbReference>
<dbReference type="SUPFAM" id="SSF50978">
    <property type="entry name" value="WD40 repeat-like"/>
    <property type="match status" value="1"/>
</dbReference>
<dbReference type="InterPro" id="IPR050452">
    <property type="entry name" value="Metacaspase"/>
</dbReference>
<dbReference type="Proteomes" id="UP000326354">
    <property type="component" value="Chromosome"/>
</dbReference>
<protein>
    <submittedName>
        <fullName evidence="3">Peptidase C14</fullName>
    </submittedName>
</protein>
<dbReference type="InterPro" id="IPR029030">
    <property type="entry name" value="Caspase-like_dom_sf"/>
</dbReference>
<dbReference type="AlphaFoldDB" id="A0A5S9IQH9"/>
<accession>A0A5S9IQH9</accession>
<gene>
    <name evidence="3" type="ORF">UABAM_04629</name>
</gene>
<reference evidence="3 4" key="1">
    <citation type="submission" date="2019-08" db="EMBL/GenBank/DDBJ databases">
        <title>Complete genome sequence of Candidatus Uab amorphum.</title>
        <authorList>
            <person name="Shiratori T."/>
            <person name="Suzuki S."/>
            <person name="Kakizawa Y."/>
            <person name="Ishida K."/>
        </authorList>
    </citation>
    <scope>NUCLEOTIDE SEQUENCE [LARGE SCALE GENOMIC DNA]</scope>
    <source>
        <strain evidence="3 4">SRT547</strain>
    </source>
</reference>
<dbReference type="PANTHER" id="PTHR48104:SF30">
    <property type="entry name" value="METACASPASE-1"/>
    <property type="match status" value="1"/>
</dbReference>
<evidence type="ECO:0000313" key="3">
    <source>
        <dbReference type="EMBL" id="BBM86243.1"/>
    </source>
</evidence>
<name>A0A5S9IQH9_UABAM</name>
<evidence type="ECO:0000256" key="1">
    <source>
        <dbReference type="SAM" id="SignalP"/>
    </source>
</evidence>